<keyword evidence="1" id="KW-1188">Viral release from host cell</keyword>
<feature type="domain" description="Prohead serine protease" evidence="5">
    <location>
        <begin position="44"/>
        <end position="195"/>
    </location>
</feature>
<dbReference type="RefSeq" id="WP_191209243.1">
    <property type="nucleotide sequence ID" value="NZ_BAABKL010000036.1"/>
</dbReference>
<name>A0A927EZK1_9ACTN</name>
<dbReference type="AlphaFoldDB" id="A0A927EZK1"/>
<dbReference type="EMBL" id="JACXYU010000004">
    <property type="protein sequence ID" value="MBD3931932.1"/>
    <property type="molecule type" value="Genomic_DNA"/>
</dbReference>
<evidence type="ECO:0000313" key="6">
    <source>
        <dbReference type="EMBL" id="MBD3931932.1"/>
    </source>
</evidence>
<organism evidence="6 7">
    <name type="scientific">Streptomyces chumphonensis</name>
    <dbReference type="NCBI Taxonomy" id="1214925"/>
    <lineage>
        <taxon>Bacteria</taxon>
        <taxon>Bacillati</taxon>
        <taxon>Actinomycetota</taxon>
        <taxon>Actinomycetes</taxon>
        <taxon>Kitasatosporales</taxon>
        <taxon>Streptomycetaceae</taxon>
        <taxon>Streptomyces</taxon>
    </lineage>
</organism>
<evidence type="ECO:0000313" key="7">
    <source>
        <dbReference type="Proteomes" id="UP000632289"/>
    </source>
</evidence>
<evidence type="ECO:0000256" key="2">
    <source>
        <dbReference type="ARBA" id="ARBA00022670"/>
    </source>
</evidence>
<proteinExistence type="predicted"/>
<feature type="compositionally biased region" description="Basic residues" evidence="4">
    <location>
        <begin position="270"/>
        <end position="282"/>
    </location>
</feature>
<gene>
    <name evidence="6" type="ORF">IF129_10230</name>
</gene>
<comment type="caution">
    <text evidence="6">The sequence shown here is derived from an EMBL/GenBank/DDBJ whole genome shotgun (WGS) entry which is preliminary data.</text>
</comment>
<sequence length="282" mass="31229">MAAIRGLKLIRGAAMAPTLTKTRADVDVVDAGDTAAADDTGQVMTVEFSRFDTWYEIDSWWEGRFLEKTARGSFKRTIKALGPAGVKVLFNHGRDFTIDQKSLGVATTLEERETSPYMEVPLLDTSYNRDLIPGLRAGAYGSSFMFEVVREDWNHDPGVSDHNPDGLPERTIKEIRLFEAGPVTWPANPDATAGLRSSTRSGVDWLMDSLRERDQDQVEELQRSFAAFRAMHGLSTPSEEGPASRHRPTPKTPAPGDESARHVDGLSAAARRRRMTLLGVKR</sequence>
<evidence type="ECO:0000256" key="1">
    <source>
        <dbReference type="ARBA" id="ARBA00022612"/>
    </source>
</evidence>
<dbReference type="Proteomes" id="UP000632289">
    <property type="component" value="Unassembled WGS sequence"/>
</dbReference>
<dbReference type="GO" id="GO:0006508">
    <property type="term" value="P:proteolysis"/>
    <property type="evidence" value="ECO:0007669"/>
    <property type="project" value="UniProtKB-KW"/>
</dbReference>
<dbReference type="GO" id="GO:0008233">
    <property type="term" value="F:peptidase activity"/>
    <property type="evidence" value="ECO:0007669"/>
    <property type="project" value="UniProtKB-KW"/>
</dbReference>
<dbReference type="InterPro" id="IPR054613">
    <property type="entry name" value="Peptidase_S78_dom"/>
</dbReference>
<keyword evidence="3" id="KW-0378">Hydrolase</keyword>
<dbReference type="Pfam" id="PF04586">
    <property type="entry name" value="Peptidase_S78"/>
    <property type="match status" value="1"/>
</dbReference>
<reference evidence="6" key="1">
    <citation type="submission" date="2020-09" db="EMBL/GenBank/DDBJ databases">
        <title>Secondary metabolite and genome analysis of marine Streptomyces chumphonensis KK1-2T.</title>
        <authorList>
            <person name="Phongsopitanun W."/>
            <person name="Kanchanasin P."/>
            <person name="Pittayakhajonwut P."/>
            <person name="Suwanborirux K."/>
            <person name="Tanasupawat S."/>
        </authorList>
    </citation>
    <scope>NUCLEOTIDE SEQUENCE</scope>
    <source>
        <strain evidence="6">KK1-2</strain>
    </source>
</reference>
<accession>A0A927EZK1</accession>
<keyword evidence="2 6" id="KW-0645">Protease</keyword>
<evidence type="ECO:0000256" key="4">
    <source>
        <dbReference type="SAM" id="MobiDB-lite"/>
    </source>
</evidence>
<keyword evidence="7" id="KW-1185">Reference proteome</keyword>
<evidence type="ECO:0000259" key="5">
    <source>
        <dbReference type="Pfam" id="PF04586"/>
    </source>
</evidence>
<protein>
    <submittedName>
        <fullName evidence="6">HK97 family phage prohead protease</fullName>
    </submittedName>
</protein>
<feature type="region of interest" description="Disordered" evidence="4">
    <location>
        <begin position="234"/>
        <end position="282"/>
    </location>
</feature>
<evidence type="ECO:0000256" key="3">
    <source>
        <dbReference type="ARBA" id="ARBA00022801"/>
    </source>
</evidence>